<gene>
    <name evidence="2" type="ORF">FYJ27_08565</name>
</gene>
<accession>A0A844FIH4</accession>
<dbReference type="Gene3D" id="1.10.10.60">
    <property type="entry name" value="Homeodomain-like"/>
    <property type="match status" value="1"/>
</dbReference>
<dbReference type="Pfam" id="PF13022">
    <property type="entry name" value="HTH_Tnp_1_2"/>
    <property type="match status" value="1"/>
</dbReference>
<organism evidence="2 3">
    <name type="scientific">Anaerosalibacter bizertensis</name>
    <dbReference type="NCBI Taxonomy" id="932217"/>
    <lineage>
        <taxon>Bacteria</taxon>
        <taxon>Bacillati</taxon>
        <taxon>Bacillota</taxon>
        <taxon>Tissierellia</taxon>
        <taxon>Tissierellales</taxon>
        <taxon>Sporanaerobacteraceae</taxon>
        <taxon>Anaerosalibacter</taxon>
    </lineage>
</organism>
<reference evidence="2 3" key="1">
    <citation type="submission" date="2019-08" db="EMBL/GenBank/DDBJ databases">
        <title>In-depth cultivation of the pig gut microbiome towards novel bacterial diversity and tailored functional studies.</title>
        <authorList>
            <person name="Wylensek D."/>
            <person name="Hitch T.C.A."/>
            <person name="Clavel T."/>
        </authorList>
    </citation>
    <scope>NUCLEOTIDE SEQUENCE [LARGE SCALE GENOMIC DNA]</scope>
    <source>
        <strain evidence="2 3">Med78-601-WT-4W-RMD-3</strain>
    </source>
</reference>
<dbReference type="OrthoDB" id="1919894at2"/>
<proteinExistence type="predicted"/>
<sequence>MLTEQQLQCIELLAQGTLTNAEIAKKIGYSERVIYDWKKKDEFKDALHKRTQEFKQAMAEEGQLRMAAKGQMALDNIVMLANNANSEKVMLDANVFIWENVFGKATTKVDITKDKEDKGKDNFEDIDNIIDNVIDIEGKKKAK</sequence>
<comment type="caution">
    <text evidence="2">The sequence shown here is derived from an EMBL/GenBank/DDBJ whole genome shotgun (WGS) entry which is preliminary data.</text>
</comment>
<evidence type="ECO:0000313" key="3">
    <source>
        <dbReference type="Proteomes" id="UP000462760"/>
    </source>
</evidence>
<dbReference type="InterPro" id="IPR024978">
    <property type="entry name" value="Homeodomain_phBC6A51-type"/>
</dbReference>
<dbReference type="AlphaFoldDB" id="A0A844FIH4"/>
<dbReference type="RefSeq" id="WP_154484459.1">
    <property type="nucleotide sequence ID" value="NZ_VULR01000011.1"/>
</dbReference>
<evidence type="ECO:0000259" key="1">
    <source>
        <dbReference type="Pfam" id="PF13022"/>
    </source>
</evidence>
<dbReference type="EMBL" id="VULR01000011">
    <property type="protein sequence ID" value="MSS43779.1"/>
    <property type="molecule type" value="Genomic_DNA"/>
</dbReference>
<evidence type="ECO:0000313" key="2">
    <source>
        <dbReference type="EMBL" id="MSS43779.1"/>
    </source>
</evidence>
<protein>
    <recommendedName>
        <fullName evidence="1">Homeodomain phBC6A51-type domain-containing protein</fullName>
    </recommendedName>
</protein>
<feature type="domain" description="Homeodomain phBC6A51-type" evidence="1">
    <location>
        <begin position="2"/>
        <end position="75"/>
    </location>
</feature>
<name>A0A844FIH4_9FIRM</name>
<dbReference type="Proteomes" id="UP000462760">
    <property type="component" value="Unassembled WGS sequence"/>
</dbReference>